<dbReference type="PRINTS" id="PR02008">
    <property type="entry name" value="RCMTFAMILY"/>
</dbReference>
<dbReference type="Gene3D" id="3.30.70.1170">
    <property type="entry name" value="Sun protein, domain 3"/>
    <property type="match status" value="1"/>
</dbReference>
<comment type="caution">
    <text evidence="5">Lacks conserved residue(s) required for the propagation of feature annotation.</text>
</comment>
<comment type="similarity">
    <text evidence="5">Belongs to the class I-like SAM-binding methyltransferase superfamily. RsmB/NOP family.</text>
</comment>
<dbReference type="Gene3D" id="3.40.50.150">
    <property type="entry name" value="Vaccinia Virus protein VP39"/>
    <property type="match status" value="1"/>
</dbReference>
<reference evidence="8" key="1">
    <citation type="journal article" date="2019" name="Int. J. Syst. Evol. Microbiol.">
        <title>The Global Catalogue of Microorganisms (GCM) 10K type strain sequencing project: providing services to taxonomists for standard genome sequencing and annotation.</title>
        <authorList>
            <consortium name="The Broad Institute Genomics Platform"/>
            <consortium name="The Broad Institute Genome Sequencing Center for Infectious Disease"/>
            <person name="Wu L."/>
            <person name="Ma J."/>
        </authorList>
    </citation>
    <scope>NUCLEOTIDE SEQUENCE [LARGE SCALE GENOMIC DNA]</scope>
    <source>
        <strain evidence="8">JCM 9091</strain>
    </source>
</reference>
<sequence>MSSARTIRQFEQRMAEVLRIRPAEVNKIFRGARPTSIRVNRLLDEDTYQDTLRAVREKAPKAFPVDWCEHTFLWPESDGFEDMLALAHEGRVYLQNASSLIPPVALSPRPGDSVLDVAAAPGGKAFHLAARVGNDCRLWLNDGAAPRARKMGELAELYGVRYAELTTHPAQYIDKSLPAESFDRIMLDVQCSGEGRIDLRRPSSLRFWSEERIEKYKFLQTKMISAAYKLLRPGGVMVYSTCTLSPEENEFPVSRNLERHKDLTLEPLDFSEPSFLPGVTSWRGMKFDERLKDAVRVAPTDTFEGFFVARIVKAPAGSE</sequence>
<gene>
    <name evidence="7" type="ORF">GCM10010448_43750</name>
</gene>
<dbReference type="PANTHER" id="PTHR22807">
    <property type="entry name" value="NOP2 YEAST -RELATED NOL1/NOP2/FMU SUN DOMAIN-CONTAINING"/>
    <property type="match status" value="1"/>
</dbReference>
<evidence type="ECO:0000313" key="8">
    <source>
        <dbReference type="Proteomes" id="UP001501532"/>
    </source>
</evidence>
<dbReference type="InterPro" id="IPR029063">
    <property type="entry name" value="SAM-dependent_MTases_sf"/>
</dbReference>
<keyword evidence="3 5" id="KW-0949">S-adenosyl-L-methionine</keyword>
<evidence type="ECO:0000259" key="6">
    <source>
        <dbReference type="PROSITE" id="PS51686"/>
    </source>
</evidence>
<evidence type="ECO:0000256" key="3">
    <source>
        <dbReference type="ARBA" id="ARBA00022691"/>
    </source>
</evidence>
<dbReference type="InterPro" id="IPR001678">
    <property type="entry name" value="MeTrfase_RsmB-F_NOP2_dom"/>
</dbReference>
<dbReference type="PANTHER" id="PTHR22807:SF30">
    <property type="entry name" value="28S RRNA (CYTOSINE(4447)-C(5))-METHYLTRANSFERASE-RELATED"/>
    <property type="match status" value="1"/>
</dbReference>
<dbReference type="EMBL" id="BAAAUF010000041">
    <property type="protein sequence ID" value="GAA3055578.1"/>
    <property type="molecule type" value="Genomic_DNA"/>
</dbReference>
<dbReference type="GO" id="GO:0032259">
    <property type="term" value="P:methylation"/>
    <property type="evidence" value="ECO:0007669"/>
    <property type="project" value="UniProtKB-KW"/>
</dbReference>
<dbReference type="Proteomes" id="UP001501532">
    <property type="component" value="Unassembled WGS sequence"/>
</dbReference>
<accession>A0ABP6LUQ2</accession>
<proteinExistence type="inferred from homology"/>
<evidence type="ECO:0000256" key="2">
    <source>
        <dbReference type="ARBA" id="ARBA00022679"/>
    </source>
</evidence>
<dbReference type="RefSeq" id="WP_234514913.1">
    <property type="nucleotide sequence ID" value="NZ_BAAAUF010000041.1"/>
</dbReference>
<protein>
    <submittedName>
        <fullName evidence="7">RsmB/NOP family class I SAM-dependent RNA methyltransferase</fullName>
    </submittedName>
</protein>
<feature type="binding site" evidence="5">
    <location>
        <position position="142"/>
    </location>
    <ligand>
        <name>S-adenosyl-L-methionine</name>
        <dbReference type="ChEBI" id="CHEBI:59789"/>
    </ligand>
</feature>
<dbReference type="CDD" id="cd02440">
    <property type="entry name" value="AdoMet_MTases"/>
    <property type="match status" value="1"/>
</dbReference>
<evidence type="ECO:0000313" key="7">
    <source>
        <dbReference type="EMBL" id="GAA3055578.1"/>
    </source>
</evidence>
<dbReference type="PROSITE" id="PS51686">
    <property type="entry name" value="SAM_MT_RSMB_NOP"/>
    <property type="match status" value="1"/>
</dbReference>
<dbReference type="Pfam" id="PF01189">
    <property type="entry name" value="Methyltr_RsmB-F"/>
    <property type="match status" value="1"/>
</dbReference>
<keyword evidence="1 5" id="KW-0489">Methyltransferase</keyword>
<dbReference type="GO" id="GO:0008168">
    <property type="term" value="F:methyltransferase activity"/>
    <property type="evidence" value="ECO:0007669"/>
    <property type="project" value="UniProtKB-KW"/>
</dbReference>
<organism evidence="7 8">
    <name type="scientific">Streptomyces glomeratus</name>
    <dbReference type="NCBI Taxonomy" id="284452"/>
    <lineage>
        <taxon>Bacteria</taxon>
        <taxon>Bacillati</taxon>
        <taxon>Actinomycetota</taxon>
        <taxon>Actinomycetes</taxon>
        <taxon>Kitasatosporales</taxon>
        <taxon>Streptomycetaceae</taxon>
        <taxon>Streptomyces</taxon>
    </lineage>
</organism>
<keyword evidence="4 5" id="KW-0694">RNA-binding</keyword>
<evidence type="ECO:0000256" key="5">
    <source>
        <dbReference type="PROSITE-ProRule" id="PRU01023"/>
    </source>
</evidence>
<dbReference type="InterPro" id="IPR023267">
    <property type="entry name" value="RCMT"/>
</dbReference>
<comment type="caution">
    <text evidence="7">The sequence shown here is derived from an EMBL/GenBank/DDBJ whole genome shotgun (WGS) entry which is preliminary data.</text>
</comment>
<dbReference type="SUPFAM" id="SSF53335">
    <property type="entry name" value="S-adenosyl-L-methionine-dependent methyltransferases"/>
    <property type="match status" value="1"/>
</dbReference>
<feature type="binding site" evidence="5">
    <location>
        <position position="188"/>
    </location>
    <ligand>
        <name>S-adenosyl-L-methionine</name>
        <dbReference type="ChEBI" id="CHEBI:59789"/>
    </ligand>
</feature>
<feature type="binding site" evidence="5">
    <location>
        <begin position="118"/>
        <end position="124"/>
    </location>
    <ligand>
        <name>S-adenosyl-L-methionine</name>
        <dbReference type="ChEBI" id="CHEBI:59789"/>
    </ligand>
</feature>
<evidence type="ECO:0000256" key="4">
    <source>
        <dbReference type="ARBA" id="ARBA00022884"/>
    </source>
</evidence>
<dbReference type="InterPro" id="IPR049560">
    <property type="entry name" value="MeTrfase_RsmB-F_NOP2_cat"/>
</dbReference>
<keyword evidence="2 5" id="KW-0808">Transferase</keyword>
<feature type="domain" description="SAM-dependent MTase RsmB/NOP-type" evidence="6">
    <location>
        <begin position="25"/>
        <end position="314"/>
    </location>
</feature>
<evidence type="ECO:0000256" key="1">
    <source>
        <dbReference type="ARBA" id="ARBA00022603"/>
    </source>
</evidence>
<name>A0ABP6LUQ2_9ACTN</name>
<feature type="active site" description="Nucleophile" evidence="5">
    <location>
        <position position="242"/>
    </location>
</feature>
<keyword evidence="8" id="KW-1185">Reference proteome</keyword>